<dbReference type="Proteomes" id="UP001447516">
    <property type="component" value="Unassembled WGS sequence"/>
</dbReference>
<protein>
    <submittedName>
        <fullName evidence="2">SgcJ/EcaC family oxidoreductase</fullName>
    </submittedName>
</protein>
<gene>
    <name evidence="2" type="ORF">AAH991_05925</name>
</gene>
<reference evidence="2 3" key="1">
    <citation type="submission" date="2024-05" db="EMBL/GenBank/DDBJ databases">
        <title>Microbispora sp.ZYX-F-249.</title>
        <authorList>
            <person name="Xie H."/>
        </authorList>
    </citation>
    <scope>NUCLEOTIDE SEQUENCE [LARGE SCALE GENOMIC DNA]</scope>
    <source>
        <strain evidence="2 3">ZYX-F-249</strain>
    </source>
</reference>
<evidence type="ECO:0000259" key="1">
    <source>
        <dbReference type="Pfam" id="PF14534"/>
    </source>
</evidence>
<keyword evidence="3" id="KW-1185">Reference proteome</keyword>
<dbReference type="Gene3D" id="3.10.450.50">
    <property type="match status" value="1"/>
</dbReference>
<feature type="domain" description="DUF4440" evidence="1">
    <location>
        <begin position="9"/>
        <end position="125"/>
    </location>
</feature>
<comment type="caution">
    <text evidence="2">The sequence shown here is derived from an EMBL/GenBank/DDBJ whole genome shotgun (WGS) entry which is preliminary data.</text>
</comment>
<sequence>MPETASDDIHRLLDALTAAWNDGDAAAFAGLFTEDADYVTYFGARMEGRRAIEDSHRALFEGPLKGSRLGAPAAAPPLRKIRLLSPDTALVVMTGGSSLPDGGSDPGRDSIMTFTAVREGDGWRLASFQNTRIGAP</sequence>
<dbReference type="SUPFAM" id="SSF54427">
    <property type="entry name" value="NTF2-like"/>
    <property type="match status" value="1"/>
</dbReference>
<dbReference type="NCBIfam" id="TIGR02246">
    <property type="entry name" value="SgcJ/EcaC family oxidoreductase"/>
    <property type="match status" value="1"/>
</dbReference>
<dbReference type="RefSeq" id="WP_346224712.1">
    <property type="nucleotide sequence ID" value="NZ_JBDJAW010000003.1"/>
</dbReference>
<proteinExistence type="predicted"/>
<organism evidence="2 3">
    <name type="scientific">Microbispora maris</name>
    <dbReference type="NCBI Taxonomy" id="3144104"/>
    <lineage>
        <taxon>Bacteria</taxon>
        <taxon>Bacillati</taxon>
        <taxon>Actinomycetota</taxon>
        <taxon>Actinomycetes</taxon>
        <taxon>Streptosporangiales</taxon>
        <taxon>Streptosporangiaceae</taxon>
        <taxon>Microbispora</taxon>
    </lineage>
</organism>
<dbReference type="InterPro" id="IPR027843">
    <property type="entry name" value="DUF4440"/>
</dbReference>
<dbReference type="Pfam" id="PF14534">
    <property type="entry name" value="DUF4440"/>
    <property type="match status" value="1"/>
</dbReference>
<dbReference type="InterPro" id="IPR011944">
    <property type="entry name" value="Steroid_delta5-4_isomerase"/>
</dbReference>
<evidence type="ECO:0000313" key="2">
    <source>
        <dbReference type="EMBL" id="MEN3534632.1"/>
    </source>
</evidence>
<dbReference type="InterPro" id="IPR032710">
    <property type="entry name" value="NTF2-like_dom_sf"/>
</dbReference>
<evidence type="ECO:0000313" key="3">
    <source>
        <dbReference type="Proteomes" id="UP001447516"/>
    </source>
</evidence>
<name>A0ABV0AKD8_9ACTN</name>
<accession>A0ABV0AKD8</accession>
<dbReference type="EMBL" id="JBDJAW010000003">
    <property type="protein sequence ID" value="MEN3534632.1"/>
    <property type="molecule type" value="Genomic_DNA"/>
</dbReference>